<dbReference type="EMBL" id="CP027059">
    <property type="protein sequence ID" value="UQZ86091.1"/>
    <property type="molecule type" value="Genomic_DNA"/>
</dbReference>
<proteinExistence type="predicted"/>
<evidence type="ECO:0000313" key="2">
    <source>
        <dbReference type="Proteomes" id="UP001057134"/>
    </source>
</evidence>
<gene>
    <name evidence="1" type="ORF">SK3146_05383</name>
</gene>
<sequence length="160" mass="17970">MPTVPRLAGWCLSLISLCGQHEPRSIPKPPGRRLLRPGGFGVFMRRQSADGTRRSDRYIGLMPALSAMSGSDGSRCGKHPGWRRPLALCFILCPASSPALVLQHLQLPYRLLMDGLYAWRRFSRLDHSANEPLSHHLLHFPMSFACYKVMQLPRVGLQVI</sequence>
<reference evidence="1" key="2">
    <citation type="journal article" date="2021" name="J Anim Sci Technol">
        <title>Complete genome sequence of Paenibacillus konkukensis sp. nov. SK3146 as a potential probiotic strain.</title>
        <authorList>
            <person name="Jung H.I."/>
            <person name="Park S."/>
            <person name="Niu K.M."/>
            <person name="Lee S.W."/>
            <person name="Kothari D."/>
            <person name="Yi K.J."/>
            <person name="Kim S.K."/>
        </authorList>
    </citation>
    <scope>NUCLEOTIDE SEQUENCE</scope>
    <source>
        <strain evidence="1">SK3146</strain>
    </source>
</reference>
<accession>A0ABY4RUM0</accession>
<keyword evidence="2" id="KW-1185">Reference proteome</keyword>
<dbReference type="Proteomes" id="UP001057134">
    <property type="component" value="Chromosome"/>
</dbReference>
<evidence type="ECO:0008006" key="3">
    <source>
        <dbReference type="Google" id="ProtNLM"/>
    </source>
</evidence>
<protein>
    <recommendedName>
        <fullName evidence="3">Secreted protein</fullName>
    </recommendedName>
</protein>
<reference evidence="1" key="1">
    <citation type="submission" date="2018-02" db="EMBL/GenBank/DDBJ databases">
        <authorList>
            <person name="Kim S.-K."/>
            <person name="Jung H.-I."/>
            <person name="Lee S.-W."/>
        </authorList>
    </citation>
    <scope>NUCLEOTIDE SEQUENCE</scope>
    <source>
        <strain evidence="1">SK3146</strain>
    </source>
</reference>
<organism evidence="1 2">
    <name type="scientific">Paenibacillus konkukensis</name>
    <dbReference type="NCBI Taxonomy" id="2020716"/>
    <lineage>
        <taxon>Bacteria</taxon>
        <taxon>Bacillati</taxon>
        <taxon>Bacillota</taxon>
        <taxon>Bacilli</taxon>
        <taxon>Bacillales</taxon>
        <taxon>Paenibacillaceae</taxon>
        <taxon>Paenibacillus</taxon>
    </lineage>
</organism>
<name>A0ABY4RUM0_9BACL</name>
<evidence type="ECO:0000313" key="1">
    <source>
        <dbReference type="EMBL" id="UQZ86091.1"/>
    </source>
</evidence>